<evidence type="ECO:0000313" key="1">
    <source>
        <dbReference type="EMBL" id="EIW84548.1"/>
    </source>
</evidence>
<dbReference type="KEGG" id="cput:CONPUDRAFT_71288"/>
<dbReference type="EMBL" id="JH711575">
    <property type="protein sequence ID" value="EIW84548.1"/>
    <property type="molecule type" value="Genomic_DNA"/>
</dbReference>
<name>A0A5M3MZI2_CONPW</name>
<protein>
    <submittedName>
        <fullName evidence="1">Uncharacterized protein</fullName>
    </submittedName>
</protein>
<dbReference type="Proteomes" id="UP000053558">
    <property type="component" value="Unassembled WGS sequence"/>
</dbReference>
<sequence length="433" mass="50560">MSEMPQLLTRFHIAIVPIGIRAHHLDAVYHGQWIFDTPTPPHMDEENGQASNTSLVQVWRWNREKPNTDLVGYIPLPRLYCQHWFQLCYTISLEGWILRKFDGWYTKMARNDPRRDRGYSAMLNVSLDLAAHLEARIQIIKELLSADKEADHLPIFDEYIIRQQYGVESIAWRWLRPETRSCMVARPLDPINAWHLDTSDDPWWTLAPPYDEGEVGIRYMWQWGHIDENSERGRAIIEATAGAWAWQVDDSSSEWGYKREGVWSTWSDVRGPLTWLEENWISHLPSLAETGMSLPEARLWRGMDVEHPRWQEDGELVARVRNDEADEESLARGVTDYRRCTLQYKANGEVGEFPKMPDHRDWPHAPTCQLPGYGPRSCDRCCLKYLSGQWKGAFPDPPSPIRDVDRGQFPEPHHSECEIKPRMKLAYEWVTQS</sequence>
<gene>
    <name evidence="1" type="ORF">CONPUDRAFT_71288</name>
</gene>
<keyword evidence="2" id="KW-1185">Reference proteome</keyword>
<proteinExistence type="predicted"/>
<dbReference type="GeneID" id="19208912"/>
<dbReference type="OrthoDB" id="2677236at2759"/>
<organism evidence="1 2">
    <name type="scientific">Coniophora puteana (strain RWD-64-598)</name>
    <name type="common">Brown rot fungus</name>
    <dbReference type="NCBI Taxonomy" id="741705"/>
    <lineage>
        <taxon>Eukaryota</taxon>
        <taxon>Fungi</taxon>
        <taxon>Dikarya</taxon>
        <taxon>Basidiomycota</taxon>
        <taxon>Agaricomycotina</taxon>
        <taxon>Agaricomycetes</taxon>
        <taxon>Agaricomycetidae</taxon>
        <taxon>Boletales</taxon>
        <taxon>Coniophorineae</taxon>
        <taxon>Coniophoraceae</taxon>
        <taxon>Coniophora</taxon>
    </lineage>
</organism>
<dbReference type="AlphaFoldDB" id="A0A5M3MZI2"/>
<dbReference type="RefSeq" id="XP_007765448.1">
    <property type="nucleotide sequence ID" value="XM_007767258.1"/>
</dbReference>
<accession>A0A5M3MZI2</accession>
<evidence type="ECO:0000313" key="2">
    <source>
        <dbReference type="Proteomes" id="UP000053558"/>
    </source>
</evidence>
<reference evidence="2" key="1">
    <citation type="journal article" date="2012" name="Science">
        <title>The Paleozoic origin of enzymatic lignin decomposition reconstructed from 31 fungal genomes.</title>
        <authorList>
            <person name="Floudas D."/>
            <person name="Binder M."/>
            <person name="Riley R."/>
            <person name="Barry K."/>
            <person name="Blanchette R.A."/>
            <person name="Henrissat B."/>
            <person name="Martinez A.T."/>
            <person name="Otillar R."/>
            <person name="Spatafora J.W."/>
            <person name="Yadav J.S."/>
            <person name="Aerts A."/>
            <person name="Benoit I."/>
            <person name="Boyd A."/>
            <person name="Carlson A."/>
            <person name="Copeland A."/>
            <person name="Coutinho P.M."/>
            <person name="de Vries R.P."/>
            <person name="Ferreira P."/>
            <person name="Findley K."/>
            <person name="Foster B."/>
            <person name="Gaskell J."/>
            <person name="Glotzer D."/>
            <person name="Gorecki P."/>
            <person name="Heitman J."/>
            <person name="Hesse C."/>
            <person name="Hori C."/>
            <person name="Igarashi K."/>
            <person name="Jurgens J.A."/>
            <person name="Kallen N."/>
            <person name="Kersten P."/>
            <person name="Kohler A."/>
            <person name="Kuees U."/>
            <person name="Kumar T.K.A."/>
            <person name="Kuo A."/>
            <person name="LaButti K."/>
            <person name="Larrondo L.F."/>
            <person name="Lindquist E."/>
            <person name="Ling A."/>
            <person name="Lombard V."/>
            <person name="Lucas S."/>
            <person name="Lundell T."/>
            <person name="Martin R."/>
            <person name="McLaughlin D.J."/>
            <person name="Morgenstern I."/>
            <person name="Morin E."/>
            <person name="Murat C."/>
            <person name="Nagy L.G."/>
            <person name="Nolan M."/>
            <person name="Ohm R.A."/>
            <person name="Patyshakuliyeva A."/>
            <person name="Rokas A."/>
            <person name="Ruiz-Duenas F.J."/>
            <person name="Sabat G."/>
            <person name="Salamov A."/>
            <person name="Samejima M."/>
            <person name="Schmutz J."/>
            <person name="Slot J.C."/>
            <person name="St John F."/>
            <person name="Stenlid J."/>
            <person name="Sun H."/>
            <person name="Sun S."/>
            <person name="Syed K."/>
            <person name="Tsang A."/>
            <person name="Wiebenga A."/>
            <person name="Young D."/>
            <person name="Pisabarro A."/>
            <person name="Eastwood D.C."/>
            <person name="Martin F."/>
            <person name="Cullen D."/>
            <person name="Grigoriev I.V."/>
            <person name="Hibbett D.S."/>
        </authorList>
    </citation>
    <scope>NUCLEOTIDE SEQUENCE [LARGE SCALE GENOMIC DNA]</scope>
    <source>
        <strain evidence="2">RWD-64-598 SS2</strain>
    </source>
</reference>
<comment type="caution">
    <text evidence="1">The sequence shown here is derived from an EMBL/GenBank/DDBJ whole genome shotgun (WGS) entry which is preliminary data.</text>
</comment>